<gene>
    <name evidence="3" type="ORF">AAFH49_03930</name>
</gene>
<evidence type="ECO:0000313" key="3">
    <source>
        <dbReference type="EMBL" id="MEL5993343.1"/>
    </source>
</evidence>
<keyword evidence="2" id="KW-0732">Signal</keyword>
<dbReference type="InterPro" id="IPR025345">
    <property type="entry name" value="DUF4249"/>
</dbReference>
<keyword evidence="4" id="KW-1185">Reference proteome</keyword>
<protein>
    <submittedName>
        <fullName evidence="3">DUF4249 domain-containing protein</fullName>
    </submittedName>
</protein>
<feature type="region of interest" description="Disordered" evidence="1">
    <location>
        <begin position="81"/>
        <end position="100"/>
    </location>
</feature>
<accession>A0ABU9LS57</accession>
<comment type="caution">
    <text evidence="3">The sequence shown here is derived from an EMBL/GenBank/DDBJ whole genome shotgun (WGS) entry which is preliminary data.</text>
</comment>
<feature type="chain" id="PRO_5046867623" evidence="2">
    <location>
        <begin position="21"/>
        <end position="384"/>
    </location>
</feature>
<dbReference type="EMBL" id="JBCEVZ010000005">
    <property type="protein sequence ID" value="MEL5993343.1"/>
    <property type="molecule type" value="Genomic_DNA"/>
</dbReference>
<evidence type="ECO:0000256" key="1">
    <source>
        <dbReference type="SAM" id="MobiDB-lite"/>
    </source>
</evidence>
<organism evidence="3 4">
    <name type="scientific">Hymenobacter segetis</name>
    <dbReference type="NCBI Taxonomy" id="2025509"/>
    <lineage>
        <taxon>Bacteria</taxon>
        <taxon>Pseudomonadati</taxon>
        <taxon>Bacteroidota</taxon>
        <taxon>Cytophagia</taxon>
        <taxon>Cytophagales</taxon>
        <taxon>Hymenobacteraceae</taxon>
        <taxon>Hymenobacter</taxon>
    </lineage>
</organism>
<feature type="signal peptide" evidence="2">
    <location>
        <begin position="1"/>
        <end position="20"/>
    </location>
</feature>
<proteinExistence type="predicted"/>
<dbReference type="Proteomes" id="UP001479606">
    <property type="component" value="Unassembled WGS sequence"/>
</dbReference>
<sequence length="384" mass="43141">MRASSPFARLALLWSLMVLAGCTDPYLPEAVQNPPSYLVVDGFINSKGVSTIKLTRTYSIGAKTAPPVEAKATMYIEEEGGPRYPLAESPAGTYTSTPRTLNPARRYRLHISTQTGKEYATDFAPVNITPRIDDFSWRATPEGLQFLISAHNDDPAATRFYRWDYEETWETIPVLIPTLEYRNLDPIPPGGLFPITTRFPQICWGNEKSPNIQIVNTTRLTQNAVRDYVVRTLPTTNSRLRHAYSILITQSAQSEAEYRYWDLMNKNTENIGTLFDPQPVQLTGNVHCLNDDAALAMGFVGVRSVEQQRLFIRRSELPFDWKVSSGYDNCVPDTVILRKEIIQSVFGGGQNVPLAYIRGGVLGIDRDCVDCRLHGTTVKPSFWP</sequence>
<name>A0ABU9LS57_9BACT</name>
<dbReference type="PROSITE" id="PS51257">
    <property type="entry name" value="PROKAR_LIPOPROTEIN"/>
    <property type="match status" value="1"/>
</dbReference>
<evidence type="ECO:0000256" key="2">
    <source>
        <dbReference type="SAM" id="SignalP"/>
    </source>
</evidence>
<dbReference type="RefSeq" id="WP_342296166.1">
    <property type="nucleotide sequence ID" value="NZ_JBCEVZ010000005.1"/>
</dbReference>
<reference evidence="3 4" key="1">
    <citation type="journal article" date="2018" name="Arch. Microbiol.">
        <title>Hymenobacter segetis sp. nov., isolated from soil.</title>
        <authorList>
            <person name="Ten L.N."/>
            <person name="Lim S.J."/>
            <person name="Kim B.O."/>
            <person name="Kang I.K."/>
            <person name="Jung H.Y."/>
        </authorList>
    </citation>
    <scope>NUCLEOTIDE SEQUENCE [LARGE SCALE GENOMIC DNA]</scope>
    <source>
        <strain evidence="3 4">S7-3-11</strain>
    </source>
</reference>
<dbReference type="Pfam" id="PF14054">
    <property type="entry name" value="DUF4249"/>
    <property type="match status" value="1"/>
</dbReference>
<evidence type="ECO:0000313" key="4">
    <source>
        <dbReference type="Proteomes" id="UP001479606"/>
    </source>
</evidence>